<dbReference type="InterPro" id="IPR002750">
    <property type="entry name" value="CobE/GbiG_C"/>
</dbReference>
<dbReference type="EMBL" id="JACHXF010000004">
    <property type="protein sequence ID" value="MBB3094994.1"/>
    <property type="molecule type" value="Genomic_DNA"/>
</dbReference>
<dbReference type="InterPro" id="IPR036518">
    <property type="entry name" value="CobE/GbiG_C_sf"/>
</dbReference>
<comment type="caution">
    <text evidence="2">The sequence shown here is derived from an EMBL/GenBank/DDBJ whole genome shotgun (WGS) entry which is preliminary data.</text>
</comment>
<feature type="domain" description="CobE/GbiG C-terminal" evidence="1">
    <location>
        <begin position="3"/>
        <end position="121"/>
    </location>
</feature>
<evidence type="ECO:0000313" key="2">
    <source>
        <dbReference type="EMBL" id="MBB3094994.1"/>
    </source>
</evidence>
<dbReference type="RefSeq" id="WP_183219422.1">
    <property type="nucleotide sequence ID" value="NZ_BMPW01000003.1"/>
</dbReference>
<evidence type="ECO:0000259" key="1">
    <source>
        <dbReference type="Pfam" id="PF01890"/>
    </source>
</evidence>
<gene>
    <name evidence="2" type="ORF">FHR83_002657</name>
</gene>
<name>A0A7W5AFS8_9ACTN</name>
<accession>A0A7W5AFS8</accession>
<dbReference type="GO" id="GO:0009236">
    <property type="term" value="P:cobalamin biosynthetic process"/>
    <property type="evidence" value="ECO:0007669"/>
    <property type="project" value="InterPro"/>
</dbReference>
<dbReference type="Gene3D" id="3.30.420.180">
    <property type="entry name" value="CobE/GbiG C-terminal domain"/>
    <property type="match status" value="1"/>
</dbReference>
<dbReference type="SUPFAM" id="SSF159664">
    <property type="entry name" value="CobE/GbiG C-terminal domain-like"/>
    <property type="match status" value="1"/>
</dbReference>
<reference evidence="2 3" key="1">
    <citation type="submission" date="2020-08" db="EMBL/GenBank/DDBJ databases">
        <title>Genomic Encyclopedia of Type Strains, Phase III (KMG-III): the genomes of soil and plant-associated and newly described type strains.</title>
        <authorList>
            <person name="Whitman W."/>
        </authorList>
    </citation>
    <scope>NUCLEOTIDE SEQUENCE [LARGE SCALE GENOMIC DNA]</scope>
    <source>
        <strain evidence="2 3">CECT 3287</strain>
    </source>
</reference>
<dbReference type="Proteomes" id="UP000590749">
    <property type="component" value="Unassembled WGS sequence"/>
</dbReference>
<keyword evidence="3" id="KW-1185">Reference proteome</keyword>
<proteinExistence type="predicted"/>
<sequence length="141" mass="13642">MTLVVGFGARAGVTAGVLSDAVRGVLAGAGLACSPVAVLATLDRRAAEDGPREFAAAAGWRLAGFPASELAAQPVPTPSAAVGTAVGTPSVAEAAALRAAGPGGRLIVPKRVRSGVTVAVARPAGSSRLAVSAVSAAVRQH</sequence>
<dbReference type="PANTHER" id="PTHR37477:SF1">
    <property type="entry name" value="COBALT-PRECORRIN-5A HYDROLASE"/>
    <property type="match status" value="1"/>
</dbReference>
<evidence type="ECO:0000313" key="3">
    <source>
        <dbReference type="Proteomes" id="UP000590749"/>
    </source>
</evidence>
<dbReference type="Pfam" id="PF01890">
    <property type="entry name" value="CbiG_C"/>
    <property type="match status" value="1"/>
</dbReference>
<organism evidence="2 3">
    <name type="scientific">Actinoplanes campanulatus</name>
    <dbReference type="NCBI Taxonomy" id="113559"/>
    <lineage>
        <taxon>Bacteria</taxon>
        <taxon>Bacillati</taxon>
        <taxon>Actinomycetota</taxon>
        <taxon>Actinomycetes</taxon>
        <taxon>Micromonosporales</taxon>
        <taxon>Micromonosporaceae</taxon>
        <taxon>Actinoplanes</taxon>
    </lineage>
</organism>
<dbReference type="PANTHER" id="PTHR37477">
    <property type="entry name" value="COBALT-PRECORRIN-5A HYDROLASE"/>
    <property type="match status" value="1"/>
</dbReference>
<protein>
    <submittedName>
        <fullName evidence="2">Cobalamin biosynthesis protein CbiG</fullName>
    </submittedName>
</protein>
<dbReference type="InterPro" id="IPR052553">
    <property type="entry name" value="CbiG_hydrolase"/>
</dbReference>
<dbReference type="AlphaFoldDB" id="A0A7W5AFS8"/>